<dbReference type="RefSeq" id="WP_283733034.1">
    <property type="nucleotide sequence ID" value="NZ_CP125968.1"/>
</dbReference>
<dbReference type="PANTHER" id="PTHR10587">
    <property type="entry name" value="GLYCOSYL TRANSFERASE-RELATED"/>
    <property type="match status" value="1"/>
</dbReference>
<accession>A0AAW9A593</accession>
<protein>
    <submittedName>
        <fullName evidence="3">Polysaccharide deacetylase family protein</fullName>
        <ecNumber evidence="3">3.-.-.-</ecNumber>
    </submittedName>
</protein>
<dbReference type="GO" id="GO:0005975">
    <property type="term" value="P:carbohydrate metabolic process"/>
    <property type="evidence" value="ECO:0007669"/>
    <property type="project" value="InterPro"/>
</dbReference>
<dbReference type="SUPFAM" id="SSF88713">
    <property type="entry name" value="Glycoside hydrolase/deacetylase"/>
    <property type="match status" value="1"/>
</dbReference>
<gene>
    <name evidence="3" type="ORF">QTL97_05355</name>
</gene>
<keyword evidence="1" id="KW-0732">Signal</keyword>
<proteinExistence type="predicted"/>
<dbReference type="PANTHER" id="PTHR10587:SF125">
    <property type="entry name" value="POLYSACCHARIDE DEACETYLASE YHEN-RELATED"/>
    <property type="match status" value="1"/>
</dbReference>
<dbReference type="EC" id="3.-.-.-" evidence="3"/>
<reference evidence="3 4" key="1">
    <citation type="submission" date="2023-06" db="EMBL/GenBank/DDBJ databases">
        <title>Sporosarcina sp. nov., isolated from Korean traditional fermented seafood 'Jeotgal'.</title>
        <authorList>
            <person name="Yang A.I."/>
            <person name="Shin N.-R."/>
        </authorList>
    </citation>
    <scope>NUCLEOTIDE SEQUENCE [LARGE SCALE GENOMIC DNA]</scope>
    <source>
        <strain evidence="3 4">KCTC43456</strain>
    </source>
</reference>
<evidence type="ECO:0000259" key="2">
    <source>
        <dbReference type="PROSITE" id="PS51677"/>
    </source>
</evidence>
<keyword evidence="4" id="KW-1185">Reference proteome</keyword>
<dbReference type="Proteomes" id="UP001271648">
    <property type="component" value="Unassembled WGS sequence"/>
</dbReference>
<evidence type="ECO:0000313" key="3">
    <source>
        <dbReference type="EMBL" id="MDW0116352.1"/>
    </source>
</evidence>
<name>A0AAW9A593_9BACL</name>
<evidence type="ECO:0000256" key="1">
    <source>
        <dbReference type="SAM" id="SignalP"/>
    </source>
</evidence>
<evidence type="ECO:0000313" key="4">
    <source>
        <dbReference type="Proteomes" id="UP001271648"/>
    </source>
</evidence>
<comment type="caution">
    <text evidence="3">The sequence shown here is derived from an EMBL/GenBank/DDBJ whole genome shotgun (WGS) entry which is preliminary data.</text>
</comment>
<feature type="chain" id="PRO_5043757099" evidence="1">
    <location>
        <begin position="24"/>
        <end position="370"/>
    </location>
</feature>
<dbReference type="Gene3D" id="3.20.20.370">
    <property type="entry name" value="Glycoside hydrolase/deacetylase"/>
    <property type="match status" value="1"/>
</dbReference>
<dbReference type="CDD" id="cd10944">
    <property type="entry name" value="CE4_SmPgdA_like"/>
    <property type="match status" value="1"/>
</dbReference>
<sequence>MKKVIVLAIIILSFILTANKAGAASEPKRYIGLHDKMLPIEDIRVINGDTKVLFEDITKFLYITVNKETDIVKLSKHGKEITLKLPTDKKFDTPLILDENNKLFVSLKYLTNEFDFQLEYFPKHYTLRIYRDNYPHISHVDYEGVIRDYVNKKQTAFIQKPKKADVYLTFDDGPNNFTVKNNNTLKKYNVSATFFFLGNNMKNNKDIVNSVNADGHYIGSHSMSHDKQKIYKSTTAFYNEMHEGAKLVKQMTGKDNKLVRVPYGSSPLVTSSMQKQLIQSGYKMWDWDVDSNDWRYTDKEANQIYLNVKNGVNRAYNSGNRSIVILLHDRSQTTIALPRIIEWLQQEGYDLKTYKPESHIVTNFLRDPML</sequence>
<dbReference type="AlphaFoldDB" id="A0AAW9A593"/>
<dbReference type="InterPro" id="IPR002509">
    <property type="entry name" value="NODB_dom"/>
</dbReference>
<dbReference type="Pfam" id="PF01522">
    <property type="entry name" value="Polysacc_deac_1"/>
    <property type="match status" value="1"/>
</dbReference>
<dbReference type="InterPro" id="IPR011330">
    <property type="entry name" value="Glyco_hydro/deAcase_b/a-brl"/>
</dbReference>
<dbReference type="InterPro" id="IPR050248">
    <property type="entry name" value="Polysacc_deacetylase_ArnD"/>
</dbReference>
<feature type="signal peptide" evidence="1">
    <location>
        <begin position="1"/>
        <end position="23"/>
    </location>
</feature>
<organism evidence="3 4">
    <name type="scientific">Sporosarcina thermotolerans</name>
    <dbReference type="NCBI Taxonomy" id="633404"/>
    <lineage>
        <taxon>Bacteria</taxon>
        <taxon>Bacillati</taxon>
        <taxon>Bacillota</taxon>
        <taxon>Bacilli</taxon>
        <taxon>Bacillales</taxon>
        <taxon>Caryophanaceae</taxon>
        <taxon>Sporosarcina</taxon>
    </lineage>
</organism>
<dbReference type="PROSITE" id="PS51677">
    <property type="entry name" value="NODB"/>
    <property type="match status" value="1"/>
</dbReference>
<dbReference type="GO" id="GO:0016810">
    <property type="term" value="F:hydrolase activity, acting on carbon-nitrogen (but not peptide) bonds"/>
    <property type="evidence" value="ECO:0007669"/>
    <property type="project" value="InterPro"/>
</dbReference>
<keyword evidence="3" id="KW-0378">Hydrolase</keyword>
<feature type="domain" description="NodB homology" evidence="2">
    <location>
        <begin position="164"/>
        <end position="352"/>
    </location>
</feature>
<dbReference type="EMBL" id="JAUBDJ010000002">
    <property type="protein sequence ID" value="MDW0116352.1"/>
    <property type="molecule type" value="Genomic_DNA"/>
</dbReference>